<dbReference type="PANTHER" id="PTHR48098">
    <property type="entry name" value="ENTEROCHELIN ESTERASE-RELATED"/>
    <property type="match status" value="1"/>
</dbReference>
<dbReference type="InterPro" id="IPR029058">
    <property type="entry name" value="AB_hydrolase_fold"/>
</dbReference>
<dbReference type="InterPro" id="IPR000801">
    <property type="entry name" value="Esterase-like"/>
</dbReference>
<feature type="signal peptide" evidence="1">
    <location>
        <begin position="1"/>
        <end position="20"/>
    </location>
</feature>
<dbReference type="Pfam" id="PF00756">
    <property type="entry name" value="Esterase"/>
    <property type="match status" value="1"/>
</dbReference>
<organism evidence="2 3">
    <name type="scientific">Christiangramia antarctica</name>
    <dbReference type="NCBI Taxonomy" id="2058158"/>
    <lineage>
        <taxon>Bacteria</taxon>
        <taxon>Pseudomonadati</taxon>
        <taxon>Bacteroidota</taxon>
        <taxon>Flavobacteriia</taxon>
        <taxon>Flavobacteriales</taxon>
        <taxon>Flavobacteriaceae</taxon>
        <taxon>Christiangramia</taxon>
    </lineage>
</organism>
<dbReference type="SUPFAM" id="SSF53474">
    <property type="entry name" value="alpha/beta-Hydrolases"/>
    <property type="match status" value="1"/>
</dbReference>
<dbReference type="Proteomes" id="UP001597438">
    <property type="component" value="Unassembled WGS sequence"/>
</dbReference>
<keyword evidence="3" id="KW-1185">Reference proteome</keyword>
<keyword evidence="2" id="KW-0378">Hydrolase</keyword>
<sequence length="269" mass="30983">MKQTLKICSLFWLVTQSILAQHSASPQVSTFSIEAPQLDTIKKIWVYLPKAYNDAEKTFPVIYMHDAQNLFDNETSFVGEWNVDESLDSLRIPPAIIVGIEHGNAKRLEELTPFPNEKYGGGKAIDYLNFIRNTLKPHIDATYRTLPDRKNTGIWGSSLGGLTSFYATFYFPEVFGFAGVYSPSFWYSDEIYTYVSENEIPDTKYYFLVGDKESEDMVTDLEKMLQLLESKGLAESNFQVKIVKDGEHNEKLWREGFLETYLWLMPQKE</sequence>
<dbReference type="PANTHER" id="PTHR48098:SF6">
    <property type="entry name" value="FERRI-BACILLIBACTIN ESTERASE BESA"/>
    <property type="match status" value="1"/>
</dbReference>
<gene>
    <name evidence="2" type="ORF">ACFSYS_14230</name>
</gene>
<name>A0ABW5X9U3_9FLAO</name>
<proteinExistence type="predicted"/>
<evidence type="ECO:0000256" key="1">
    <source>
        <dbReference type="SAM" id="SignalP"/>
    </source>
</evidence>
<comment type="caution">
    <text evidence="2">The sequence shown here is derived from an EMBL/GenBank/DDBJ whole genome shotgun (WGS) entry which is preliminary data.</text>
</comment>
<feature type="chain" id="PRO_5047187976" evidence="1">
    <location>
        <begin position="21"/>
        <end position="269"/>
    </location>
</feature>
<reference evidence="3" key="1">
    <citation type="journal article" date="2019" name="Int. J. Syst. Evol. Microbiol.">
        <title>The Global Catalogue of Microorganisms (GCM) 10K type strain sequencing project: providing services to taxonomists for standard genome sequencing and annotation.</title>
        <authorList>
            <consortium name="The Broad Institute Genomics Platform"/>
            <consortium name="The Broad Institute Genome Sequencing Center for Infectious Disease"/>
            <person name="Wu L."/>
            <person name="Ma J."/>
        </authorList>
    </citation>
    <scope>NUCLEOTIDE SEQUENCE [LARGE SCALE GENOMIC DNA]</scope>
    <source>
        <strain evidence="3">KCTC 52925</strain>
    </source>
</reference>
<protein>
    <submittedName>
        <fullName evidence="2">Alpha/beta hydrolase</fullName>
    </submittedName>
</protein>
<accession>A0ABW5X9U3</accession>
<keyword evidence="1" id="KW-0732">Signal</keyword>
<evidence type="ECO:0000313" key="3">
    <source>
        <dbReference type="Proteomes" id="UP001597438"/>
    </source>
</evidence>
<dbReference type="EMBL" id="JBHUOJ010000032">
    <property type="protein sequence ID" value="MFD2834446.1"/>
    <property type="molecule type" value="Genomic_DNA"/>
</dbReference>
<dbReference type="Gene3D" id="3.40.50.1820">
    <property type="entry name" value="alpha/beta hydrolase"/>
    <property type="match status" value="1"/>
</dbReference>
<dbReference type="RefSeq" id="WP_251738930.1">
    <property type="nucleotide sequence ID" value="NZ_JBHUOJ010000032.1"/>
</dbReference>
<evidence type="ECO:0000313" key="2">
    <source>
        <dbReference type="EMBL" id="MFD2834446.1"/>
    </source>
</evidence>
<dbReference type="GO" id="GO:0016787">
    <property type="term" value="F:hydrolase activity"/>
    <property type="evidence" value="ECO:0007669"/>
    <property type="project" value="UniProtKB-KW"/>
</dbReference>
<dbReference type="InterPro" id="IPR050583">
    <property type="entry name" value="Mycobacterial_A85_antigen"/>
</dbReference>